<feature type="binding site" evidence="12">
    <location>
        <position position="198"/>
    </location>
    <ligand>
        <name>D-ribose 5-phosphate</name>
        <dbReference type="ChEBI" id="CHEBI:78346"/>
    </ligand>
</feature>
<dbReference type="Pfam" id="PF13793">
    <property type="entry name" value="Pribosyltran_N"/>
    <property type="match status" value="1"/>
</dbReference>
<dbReference type="SUPFAM" id="SSF53271">
    <property type="entry name" value="PRTase-like"/>
    <property type="match status" value="1"/>
</dbReference>
<evidence type="ECO:0000256" key="3">
    <source>
        <dbReference type="ARBA" id="ARBA00022723"/>
    </source>
</evidence>
<keyword evidence="15" id="KW-1185">Reference proteome</keyword>
<feature type="domain" description="Ribose-phosphate pyrophosphokinase N-terminal" evidence="13">
    <location>
        <begin position="7"/>
        <end position="122"/>
    </location>
</feature>
<evidence type="ECO:0000256" key="6">
    <source>
        <dbReference type="ARBA" id="ARBA00022777"/>
    </source>
</evidence>
<evidence type="ECO:0000256" key="10">
    <source>
        <dbReference type="ARBA" id="ARBA00054914"/>
    </source>
</evidence>
<dbReference type="GO" id="GO:0004749">
    <property type="term" value="F:ribose phosphate diphosphokinase activity"/>
    <property type="evidence" value="ECO:0007669"/>
    <property type="project" value="UniProtKB-UniRule"/>
</dbReference>
<sequence>MQTNTLRVFTGNANPELAAKIARELGIELGAIQVSKFSDGEIGVKIEESARGQDIFIIQPTCAPVNDNLMELLIMIDAFRRASARRITVALPYYGYARQDKKVRPREPVTARLVANLITTAGASRVLCVDLHAGQIQGFFDLPVDHLYAGPIIAEYLRSEGLYNGNTVVVSPDVGGVARARALAEHLNTPIAIIAKRRPAPNKVEIMEIIGDVEGKTCVMIDDMIDTAGTIVQGAEALMERGAAAVHACCTHAVLSGRAVERIQCSPLETLVVTDTVPLPENKRIPKIKVLSVAPLIADAIRRIHEDSSVSELFINYGHH</sequence>
<evidence type="ECO:0000256" key="8">
    <source>
        <dbReference type="ARBA" id="ARBA00022842"/>
    </source>
</evidence>
<dbReference type="EC" id="2.7.6.1" evidence="12"/>
<dbReference type="PROSITE" id="PS00114">
    <property type="entry name" value="PRPP_SYNTHASE"/>
    <property type="match status" value="1"/>
</dbReference>
<dbReference type="STRING" id="454171.CP488_01819"/>
<dbReference type="InterPro" id="IPR029057">
    <property type="entry name" value="PRTase-like"/>
</dbReference>
<keyword evidence="8 12" id="KW-0460">Magnesium</keyword>
<dbReference type="HAMAP" id="MF_00583_B">
    <property type="entry name" value="RibP_PPkinase_B"/>
    <property type="match status" value="1"/>
</dbReference>
<dbReference type="PANTHER" id="PTHR10210">
    <property type="entry name" value="RIBOSE-PHOSPHATE DIPHOSPHOKINASE FAMILY MEMBER"/>
    <property type="match status" value="1"/>
</dbReference>
<dbReference type="InterPro" id="IPR029099">
    <property type="entry name" value="Pribosyltran_N"/>
</dbReference>
<feature type="binding site" evidence="12">
    <location>
        <position position="173"/>
    </location>
    <ligand>
        <name>Mg(2+)</name>
        <dbReference type="ChEBI" id="CHEBI:18420"/>
    </ligand>
</feature>
<dbReference type="FunCoup" id="S0EW44">
    <property type="interactions" value="489"/>
</dbReference>
<dbReference type="InterPro" id="IPR000836">
    <property type="entry name" value="PRTase_dom"/>
</dbReference>
<evidence type="ECO:0000256" key="12">
    <source>
        <dbReference type="HAMAP-Rule" id="MF_00583"/>
    </source>
</evidence>
<reference evidence="15" key="1">
    <citation type="submission" date="2013-03" db="EMBL/GenBank/DDBJ databases">
        <title>Genome sequence of Chthonomonas calidirosea, the first sequenced genome from the Armatimonadetes phylum (formally candidate division OP10).</title>
        <authorList>
            <person name="Lee K.C.Y."/>
            <person name="Morgan X.C."/>
            <person name="Dunfield P.F."/>
            <person name="Tamas I."/>
            <person name="Houghton K.M."/>
            <person name="Vyssotski M."/>
            <person name="Ryan J.L.J."/>
            <person name="Lagutin K."/>
            <person name="McDonald I.R."/>
            <person name="Stott M.B."/>
        </authorList>
    </citation>
    <scope>NUCLEOTIDE SEQUENCE [LARGE SCALE GENOMIC DNA]</scope>
    <source>
        <strain evidence="15">DSM 23976 / ICMP 18418 / T49</strain>
    </source>
</reference>
<dbReference type="NCBIfam" id="NF002320">
    <property type="entry name" value="PRK01259.1"/>
    <property type="match status" value="1"/>
</dbReference>
<dbReference type="NCBIfam" id="TIGR01251">
    <property type="entry name" value="ribP_PPkin"/>
    <property type="match status" value="1"/>
</dbReference>
<dbReference type="HOGENOM" id="CLU_033546_4_0_0"/>
<evidence type="ECO:0000313" key="15">
    <source>
        <dbReference type="Proteomes" id="UP000014227"/>
    </source>
</evidence>
<dbReference type="KEGG" id="ccz:CCALI_02276"/>
<dbReference type="GO" id="GO:0005524">
    <property type="term" value="F:ATP binding"/>
    <property type="evidence" value="ECO:0007669"/>
    <property type="project" value="UniProtKB-KW"/>
</dbReference>
<dbReference type="Gene3D" id="3.40.50.2020">
    <property type="match status" value="2"/>
</dbReference>
<dbReference type="GO" id="GO:0006164">
    <property type="term" value="P:purine nucleotide biosynthetic process"/>
    <property type="evidence" value="ECO:0007669"/>
    <property type="project" value="TreeGrafter"/>
</dbReference>
<organism evidence="14 15">
    <name type="scientific">Chthonomonas calidirosea (strain DSM 23976 / ICMP 18418 / T49)</name>
    <dbReference type="NCBI Taxonomy" id="1303518"/>
    <lineage>
        <taxon>Bacteria</taxon>
        <taxon>Bacillati</taxon>
        <taxon>Armatimonadota</taxon>
        <taxon>Chthonomonadia</taxon>
        <taxon>Chthonomonadales</taxon>
        <taxon>Chthonomonadaceae</taxon>
        <taxon>Chthonomonas</taxon>
    </lineage>
</organism>
<evidence type="ECO:0000256" key="5">
    <source>
        <dbReference type="ARBA" id="ARBA00022741"/>
    </source>
</evidence>
<feature type="binding site" evidence="12">
    <location>
        <position position="222"/>
    </location>
    <ligand>
        <name>D-ribose 5-phosphate</name>
        <dbReference type="ChEBI" id="CHEBI:78346"/>
    </ligand>
</feature>
<feature type="binding site" evidence="12">
    <location>
        <position position="132"/>
    </location>
    <ligand>
        <name>Mg(2+)</name>
        <dbReference type="ChEBI" id="CHEBI:18420"/>
    </ligand>
</feature>
<dbReference type="RefSeq" id="WP_016483603.1">
    <property type="nucleotide sequence ID" value="NC_021487.1"/>
</dbReference>
<dbReference type="eggNOG" id="COG0462">
    <property type="taxonomic scope" value="Bacteria"/>
</dbReference>
<comment type="catalytic activity">
    <reaction evidence="9 12">
        <text>D-ribose 5-phosphate + ATP = 5-phospho-alpha-D-ribose 1-diphosphate + AMP + H(+)</text>
        <dbReference type="Rhea" id="RHEA:15609"/>
        <dbReference type="ChEBI" id="CHEBI:15378"/>
        <dbReference type="ChEBI" id="CHEBI:30616"/>
        <dbReference type="ChEBI" id="CHEBI:58017"/>
        <dbReference type="ChEBI" id="CHEBI:78346"/>
        <dbReference type="ChEBI" id="CHEBI:456215"/>
        <dbReference type="EC" id="2.7.6.1"/>
    </reaction>
</comment>
<dbReference type="GO" id="GO:0006015">
    <property type="term" value="P:5-phosphoribose 1-diphosphate biosynthetic process"/>
    <property type="evidence" value="ECO:0007669"/>
    <property type="project" value="UniProtKB-UniRule"/>
</dbReference>
<keyword evidence="3 12" id="KW-0479">Metal-binding</keyword>
<feature type="binding site" evidence="12">
    <location>
        <begin position="98"/>
        <end position="99"/>
    </location>
    <ligand>
        <name>ATP</name>
        <dbReference type="ChEBI" id="CHEBI:30616"/>
    </ligand>
</feature>
<dbReference type="GO" id="GO:0016301">
    <property type="term" value="F:kinase activity"/>
    <property type="evidence" value="ECO:0007669"/>
    <property type="project" value="UniProtKB-KW"/>
</dbReference>
<gene>
    <name evidence="12" type="primary">prs</name>
    <name evidence="14" type="ORF">CCALI_02276</name>
</gene>
<dbReference type="GO" id="GO:0000287">
    <property type="term" value="F:magnesium ion binding"/>
    <property type="evidence" value="ECO:0007669"/>
    <property type="project" value="UniProtKB-UniRule"/>
</dbReference>
<feature type="active site" evidence="12">
    <location>
        <position position="196"/>
    </location>
</feature>
<keyword evidence="2 12" id="KW-0808">Transferase</keyword>
<dbReference type="PANTHER" id="PTHR10210:SF41">
    <property type="entry name" value="RIBOSE-PHOSPHATE PYROPHOSPHOKINASE 1, CHLOROPLASTIC"/>
    <property type="match status" value="1"/>
</dbReference>
<dbReference type="InterPro" id="IPR037515">
    <property type="entry name" value="Rib-P_diPkinase_bac"/>
</dbReference>
<keyword evidence="7 12" id="KW-0067">ATP-binding</keyword>
<dbReference type="InterPro" id="IPR005946">
    <property type="entry name" value="Rib-P_diPkinase"/>
</dbReference>
<dbReference type="GO" id="GO:0009156">
    <property type="term" value="P:ribonucleoside monophosphate biosynthetic process"/>
    <property type="evidence" value="ECO:0007669"/>
    <property type="project" value="InterPro"/>
</dbReference>
<proteinExistence type="inferred from homology"/>
<comment type="pathway">
    <text evidence="1 12">Metabolic intermediate biosynthesis; 5-phospho-alpha-D-ribose 1-diphosphate biosynthesis; 5-phospho-alpha-D-ribose 1-diphosphate from D-ribose 5-phosphate (route I): step 1/1.</text>
</comment>
<evidence type="ECO:0000256" key="11">
    <source>
        <dbReference type="ARBA" id="ARBA00061444"/>
    </source>
</evidence>
<comment type="function">
    <text evidence="10 12">Involved in the biosynthesis of the central metabolite phospho-alpha-D-ribosyl-1-pyrophosphate (PRPP) via the transfer of pyrophosphoryl group from ATP to 1-hydroxyl of ribose-5-phosphate (Rib-5-P).</text>
</comment>
<keyword evidence="4 12" id="KW-0545">Nucleotide biosynthesis</keyword>
<dbReference type="FunFam" id="3.40.50.2020:FF:000001">
    <property type="entry name" value="Ribose-phosphate pyrophosphokinase"/>
    <property type="match status" value="1"/>
</dbReference>
<keyword evidence="5 12" id="KW-0547">Nucleotide-binding</keyword>
<comment type="subcellular location">
    <subcellularLocation>
        <location evidence="12">Cytoplasm</location>
    </subcellularLocation>
</comment>
<dbReference type="Pfam" id="PF14572">
    <property type="entry name" value="Pribosyl_synth"/>
    <property type="match status" value="1"/>
</dbReference>
<evidence type="ECO:0000259" key="13">
    <source>
        <dbReference type="Pfam" id="PF13793"/>
    </source>
</evidence>
<evidence type="ECO:0000256" key="9">
    <source>
        <dbReference type="ARBA" id="ARBA00049535"/>
    </source>
</evidence>
<dbReference type="UniPathway" id="UPA00087">
    <property type="reaction ID" value="UER00172"/>
</dbReference>
<evidence type="ECO:0000256" key="7">
    <source>
        <dbReference type="ARBA" id="ARBA00022840"/>
    </source>
</evidence>
<comment type="cofactor">
    <cofactor evidence="12">
        <name>Mg(2+)</name>
        <dbReference type="ChEBI" id="CHEBI:18420"/>
    </cofactor>
    <text evidence="12">Binds 2 Mg(2+) ions per subunit.</text>
</comment>
<name>S0EW44_CHTCT</name>
<dbReference type="InterPro" id="IPR000842">
    <property type="entry name" value="PRib_PP_synth_CS"/>
</dbReference>
<dbReference type="CDD" id="cd06223">
    <property type="entry name" value="PRTases_typeI"/>
    <property type="match status" value="1"/>
</dbReference>
<comment type="subunit">
    <text evidence="12">Homohexamer.</text>
</comment>
<dbReference type="AlphaFoldDB" id="S0EW44"/>
<comment type="similarity">
    <text evidence="11 12">Belongs to the ribose-phosphate pyrophosphokinase family. Class I subfamily.</text>
</comment>
<dbReference type="PATRIC" id="fig|1303518.3.peg.2366"/>
<feature type="binding site" evidence="12">
    <location>
        <begin position="39"/>
        <end position="41"/>
    </location>
    <ligand>
        <name>ATP</name>
        <dbReference type="ChEBI" id="CHEBI:30616"/>
    </ligand>
</feature>
<evidence type="ECO:0000256" key="2">
    <source>
        <dbReference type="ARBA" id="ARBA00022679"/>
    </source>
</evidence>
<evidence type="ECO:0000256" key="1">
    <source>
        <dbReference type="ARBA" id="ARBA00004996"/>
    </source>
</evidence>
<dbReference type="InParanoid" id="S0EW44"/>
<keyword evidence="6 12" id="KW-0418">Kinase</keyword>
<protein>
    <recommendedName>
        <fullName evidence="12">Ribose-phosphate pyrophosphokinase</fullName>
        <shortName evidence="12">RPPK</shortName>
        <ecNumber evidence="12">2.7.6.1</ecNumber>
    </recommendedName>
    <alternativeName>
        <fullName evidence="12">5-phospho-D-ribosyl alpha-1-diphosphate synthase</fullName>
    </alternativeName>
    <alternativeName>
        <fullName evidence="12">Phosphoribosyl diphosphate synthase</fullName>
    </alternativeName>
    <alternativeName>
        <fullName evidence="12">Phosphoribosyl pyrophosphate synthase</fullName>
        <shortName evidence="12">P-Rib-PP synthase</shortName>
        <shortName evidence="12">PRPP synthase</shortName>
        <shortName evidence="12">PRPPase</shortName>
    </alternativeName>
</protein>
<keyword evidence="12" id="KW-0963">Cytoplasm</keyword>
<dbReference type="EMBL" id="HF951689">
    <property type="protein sequence ID" value="CCW36083.1"/>
    <property type="molecule type" value="Genomic_DNA"/>
</dbReference>
<accession>S0EW44</accession>
<dbReference type="GO" id="GO:0002189">
    <property type="term" value="C:ribose phosphate diphosphokinase complex"/>
    <property type="evidence" value="ECO:0007669"/>
    <property type="project" value="TreeGrafter"/>
</dbReference>
<dbReference type="OrthoDB" id="9777067at2"/>
<dbReference type="Proteomes" id="UP000014227">
    <property type="component" value="Chromosome I"/>
</dbReference>
<dbReference type="SMART" id="SM01400">
    <property type="entry name" value="Pribosyltran_N"/>
    <property type="match status" value="1"/>
</dbReference>
<evidence type="ECO:0000313" key="14">
    <source>
        <dbReference type="EMBL" id="CCW36083.1"/>
    </source>
</evidence>
<evidence type="ECO:0000256" key="4">
    <source>
        <dbReference type="ARBA" id="ARBA00022727"/>
    </source>
</evidence>
<feature type="binding site" evidence="12">
    <location>
        <begin position="226"/>
        <end position="230"/>
    </location>
    <ligand>
        <name>D-ribose 5-phosphate</name>
        <dbReference type="ChEBI" id="CHEBI:78346"/>
    </ligand>
</feature>
<dbReference type="GO" id="GO:0005737">
    <property type="term" value="C:cytoplasm"/>
    <property type="evidence" value="ECO:0007669"/>
    <property type="project" value="UniProtKB-SubCell"/>
</dbReference>